<dbReference type="InterPro" id="IPR000582">
    <property type="entry name" value="Acyl-CoA-binding_protein"/>
</dbReference>
<dbReference type="PANTHER" id="PTHR23310:SF62">
    <property type="entry name" value="ACYL-COA BINDING PROTEIN 1, ISOFORM A"/>
    <property type="match status" value="1"/>
</dbReference>
<gene>
    <name evidence="6" type="ORF">H310_08801</name>
</gene>
<dbReference type="STRING" id="157072.A0A024TX14"/>
<dbReference type="SUPFAM" id="SSF47027">
    <property type="entry name" value="Acyl-CoA binding protein"/>
    <property type="match status" value="1"/>
</dbReference>
<dbReference type="InterPro" id="IPR006797">
    <property type="entry name" value="PRELI/MSF1_dom"/>
</dbReference>
<evidence type="ECO:0000259" key="5">
    <source>
        <dbReference type="PROSITE" id="PS51228"/>
    </source>
</evidence>
<dbReference type="Pfam" id="PF04707">
    <property type="entry name" value="PRELI"/>
    <property type="match status" value="1"/>
</dbReference>
<dbReference type="PANTHER" id="PTHR23310">
    <property type="entry name" value="ACYL-COA-BINDING PROTEIN, ACBP"/>
    <property type="match status" value="1"/>
</dbReference>
<sequence length="458" mass="50475">MAGEAAFHAAAARVLTAQATHKHLLARHAMQLYGLHEQALHGDISTERPRCPINYDGKAKWDAWNARRGMSNAAAQAEYVQLVHAILPEDAPNSESASSGTSRQSMARRIKRYKPQKAGQTSFPRLVGTFFGTLALLLVATTVAISLSRTISDVCRPLAHASGACDIWLASHSIRVTVGWVSIGLAFGTLLQSNVRPACPLEQNHFTCSPQLLQWNILSVLYYVDAPRGTAQERSEASEGAADLDLLHSLGLVLGKVGAATEEHPVMVFKPVPGSAALGSTRSVLEHPIEITADMHFRRFKEPFPDPAQPAIAGIELVEEVPLPKWRCVYRKRRLKLQNNTPGFIKRFANAEFFDVAEESLWDQANHVLYVRGRNESFAHLVLVEDFLLFQRHDERDGWSQMTQTGACTIGGAFGFLRGTVEGFVRESYGKSVKKAQDHLVDRLDEEVAVRSASRALP</sequence>
<dbReference type="eggNOG" id="KOG0817">
    <property type="taxonomic scope" value="Eukaryota"/>
</dbReference>
<feature type="domain" description="PRELI/MSF1" evidence="4">
    <location>
        <begin position="276"/>
        <end position="452"/>
    </location>
</feature>
<keyword evidence="2" id="KW-0446">Lipid-binding</keyword>
<dbReference type="eggNOG" id="KOG1471">
    <property type="taxonomic scope" value="Eukaryota"/>
</dbReference>
<dbReference type="VEuPathDB" id="FungiDB:H310_08801"/>
<keyword evidence="3" id="KW-1133">Transmembrane helix</keyword>
<feature type="domain" description="ACB" evidence="5">
    <location>
        <begin position="1"/>
        <end position="92"/>
    </location>
</feature>
<dbReference type="OrthoDB" id="10039049at2759"/>
<name>A0A024TX14_9STRA</name>
<accession>A0A024TX14</accession>
<feature type="transmembrane region" description="Helical" evidence="3">
    <location>
        <begin position="126"/>
        <end position="147"/>
    </location>
</feature>
<evidence type="ECO:0000313" key="6">
    <source>
        <dbReference type="EMBL" id="ETV98705.1"/>
    </source>
</evidence>
<evidence type="ECO:0000256" key="2">
    <source>
        <dbReference type="ARBA" id="ARBA00023121"/>
    </source>
</evidence>
<dbReference type="AlphaFoldDB" id="A0A024TX14"/>
<proteinExistence type="inferred from homology"/>
<keyword evidence="3" id="KW-0472">Membrane</keyword>
<dbReference type="GeneID" id="20085851"/>
<comment type="similarity">
    <text evidence="1">Belongs to the ACBP family.</text>
</comment>
<dbReference type="PROSITE" id="PS50904">
    <property type="entry name" value="PRELI_MSF1"/>
    <property type="match status" value="1"/>
</dbReference>
<reference evidence="6" key="1">
    <citation type="submission" date="2013-12" db="EMBL/GenBank/DDBJ databases">
        <title>The Genome Sequence of Aphanomyces invadans NJM9701.</title>
        <authorList>
            <consortium name="The Broad Institute Genomics Platform"/>
            <person name="Russ C."/>
            <person name="Tyler B."/>
            <person name="van West P."/>
            <person name="Dieguez-Uribeondo J."/>
            <person name="Young S.K."/>
            <person name="Zeng Q."/>
            <person name="Gargeya S."/>
            <person name="Fitzgerald M."/>
            <person name="Abouelleil A."/>
            <person name="Alvarado L."/>
            <person name="Chapman S.B."/>
            <person name="Gainer-Dewar J."/>
            <person name="Goldberg J."/>
            <person name="Griggs A."/>
            <person name="Gujja S."/>
            <person name="Hansen M."/>
            <person name="Howarth C."/>
            <person name="Imamovic A."/>
            <person name="Ireland A."/>
            <person name="Larimer J."/>
            <person name="McCowan C."/>
            <person name="Murphy C."/>
            <person name="Pearson M."/>
            <person name="Poon T.W."/>
            <person name="Priest M."/>
            <person name="Roberts A."/>
            <person name="Saif S."/>
            <person name="Shea T."/>
            <person name="Sykes S."/>
            <person name="Wortman J."/>
            <person name="Nusbaum C."/>
            <person name="Birren B."/>
        </authorList>
    </citation>
    <scope>NUCLEOTIDE SEQUENCE [LARGE SCALE GENOMIC DNA]</scope>
    <source>
        <strain evidence="6">NJM9701</strain>
    </source>
</reference>
<dbReference type="EMBL" id="KI913969">
    <property type="protein sequence ID" value="ETV98705.1"/>
    <property type="molecule type" value="Genomic_DNA"/>
</dbReference>
<evidence type="ECO:0000256" key="1">
    <source>
        <dbReference type="ARBA" id="ARBA00005567"/>
    </source>
</evidence>
<evidence type="ECO:0000256" key="3">
    <source>
        <dbReference type="SAM" id="Phobius"/>
    </source>
</evidence>
<dbReference type="InterPro" id="IPR035984">
    <property type="entry name" value="Acyl-CoA-binding_sf"/>
</dbReference>
<dbReference type="PROSITE" id="PS51228">
    <property type="entry name" value="ACB_2"/>
    <property type="match status" value="1"/>
</dbReference>
<dbReference type="InterPro" id="IPR014352">
    <property type="entry name" value="FERM/acyl-CoA-bd_prot_sf"/>
</dbReference>
<organism evidence="6">
    <name type="scientific">Aphanomyces invadans</name>
    <dbReference type="NCBI Taxonomy" id="157072"/>
    <lineage>
        <taxon>Eukaryota</taxon>
        <taxon>Sar</taxon>
        <taxon>Stramenopiles</taxon>
        <taxon>Oomycota</taxon>
        <taxon>Saprolegniomycetes</taxon>
        <taxon>Saprolegniales</taxon>
        <taxon>Verrucalvaceae</taxon>
        <taxon>Aphanomyces</taxon>
    </lineage>
</organism>
<dbReference type="RefSeq" id="XP_008872902.1">
    <property type="nucleotide sequence ID" value="XM_008874680.1"/>
</dbReference>
<protein>
    <recommendedName>
        <fullName evidence="7">ACB domain-containing protein</fullName>
    </recommendedName>
</protein>
<evidence type="ECO:0000259" key="4">
    <source>
        <dbReference type="PROSITE" id="PS50904"/>
    </source>
</evidence>
<dbReference type="Gene3D" id="1.20.80.10">
    <property type="match status" value="1"/>
</dbReference>
<keyword evidence="3" id="KW-0812">Transmembrane</keyword>
<dbReference type="GO" id="GO:0000062">
    <property type="term" value="F:fatty-acyl-CoA binding"/>
    <property type="evidence" value="ECO:0007669"/>
    <property type="project" value="InterPro"/>
</dbReference>
<dbReference type="Pfam" id="PF00887">
    <property type="entry name" value="ACBP"/>
    <property type="match status" value="1"/>
</dbReference>
<dbReference type="GO" id="GO:0006631">
    <property type="term" value="P:fatty acid metabolic process"/>
    <property type="evidence" value="ECO:0007669"/>
    <property type="project" value="TreeGrafter"/>
</dbReference>
<evidence type="ECO:0008006" key="7">
    <source>
        <dbReference type="Google" id="ProtNLM"/>
    </source>
</evidence>